<keyword evidence="1" id="KW-0175">Coiled coil</keyword>
<dbReference type="EMBL" id="FNNC01000011">
    <property type="protein sequence ID" value="SDX01878.1"/>
    <property type="molecule type" value="Genomic_DNA"/>
</dbReference>
<evidence type="ECO:0008006" key="4">
    <source>
        <dbReference type="Google" id="ProtNLM"/>
    </source>
</evidence>
<dbReference type="OrthoDB" id="2456581at2"/>
<dbReference type="Gene3D" id="1.10.1660.10">
    <property type="match status" value="1"/>
</dbReference>
<sequence length="174" mass="20592">MEMQYRMTDLADKLGLKESTARKYFLLVEKKGHFFKRSNQGHILFTEDDVSLFQEIIRLKNHPDHSIESAIDYIINVENNGYHESHGGESGLVPYQQFEDLNHNIDELKAILRQQQKESQRALQEQQRKHEEQLEAAEKREQILTDYLVEQKKDMDEIKEKLDKKGFWARLFGG</sequence>
<reference evidence="2 3" key="1">
    <citation type="submission" date="2016-10" db="EMBL/GenBank/DDBJ databases">
        <authorList>
            <person name="de Groot N.N."/>
        </authorList>
    </citation>
    <scope>NUCLEOTIDE SEQUENCE [LARGE SCALE GENOMIC DNA]</scope>
    <source>
        <strain evidence="2 3">DSM 23126</strain>
    </source>
</reference>
<evidence type="ECO:0000313" key="2">
    <source>
        <dbReference type="EMBL" id="SDX01878.1"/>
    </source>
</evidence>
<gene>
    <name evidence="2" type="ORF">SAMN05421781_0016</name>
</gene>
<dbReference type="RefSeq" id="WP_091616842.1">
    <property type="nucleotide sequence ID" value="NZ_FNNC01000011.1"/>
</dbReference>
<feature type="coiled-coil region" evidence="1">
    <location>
        <begin position="98"/>
        <end position="143"/>
    </location>
</feature>
<dbReference type="Proteomes" id="UP000199488">
    <property type="component" value="Unassembled WGS sequence"/>
</dbReference>
<proteinExistence type="predicted"/>
<protein>
    <recommendedName>
        <fullName evidence="4">DUF3967 domain-containing protein</fullName>
    </recommendedName>
</protein>
<evidence type="ECO:0000313" key="3">
    <source>
        <dbReference type="Proteomes" id="UP000199488"/>
    </source>
</evidence>
<name>A0A1H2YAL5_9BACI</name>
<organism evidence="2 3">
    <name type="scientific">Marinococcus luteus</name>
    <dbReference type="NCBI Taxonomy" id="1122204"/>
    <lineage>
        <taxon>Bacteria</taxon>
        <taxon>Bacillati</taxon>
        <taxon>Bacillota</taxon>
        <taxon>Bacilli</taxon>
        <taxon>Bacillales</taxon>
        <taxon>Bacillaceae</taxon>
        <taxon>Marinococcus</taxon>
    </lineage>
</organism>
<keyword evidence="3" id="KW-1185">Reference proteome</keyword>
<dbReference type="AlphaFoldDB" id="A0A1H2YAL5"/>
<accession>A0A1H2YAL5</accession>
<evidence type="ECO:0000256" key="1">
    <source>
        <dbReference type="SAM" id="Coils"/>
    </source>
</evidence>